<dbReference type="InterPro" id="IPR039418">
    <property type="entry name" value="LexA-like"/>
</dbReference>
<dbReference type="InterPro" id="IPR036286">
    <property type="entry name" value="LexA/Signal_pep-like_sf"/>
</dbReference>
<evidence type="ECO:0000313" key="10">
    <source>
        <dbReference type="Proteomes" id="UP001069802"/>
    </source>
</evidence>
<evidence type="ECO:0000256" key="2">
    <source>
        <dbReference type="ARBA" id="ARBA00022763"/>
    </source>
</evidence>
<evidence type="ECO:0000256" key="5">
    <source>
        <dbReference type="ARBA" id="ARBA00023204"/>
    </source>
</evidence>
<keyword evidence="9" id="KW-0548">Nucleotidyltransferase</keyword>
<feature type="domain" description="Peptidase S24/S26A/S26B/S26C" evidence="8">
    <location>
        <begin position="13"/>
        <end position="129"/>
    </location>
</feature>
<keyword evidence="3 7" id="KW-0378">Hydrolase</keyword>
<dbReference type="InterPro" id="IPR015927">
    <property type="entry name" value="Peptidase_S24_S26A/B/C"/>
</dbReference>
<dbReference type="NCBIfam" id="NF007621">
    <property type="entry name" value="PRK10276.1"/>
    <property type="match status" value="1"/>
</dbReference>
<dbReference type="EC" id="2.7.7.7" evidence="9"/>
<organism evidence="9 10">
    <name type="scientific">Kiloniella laminariae</name>
    <dbReference type="NCBI Taxonomy" id="454162"/>
    <lineage>
        <taxon>Bacteria</taxon>
        <taxon>Pseudomonadati</taxon>
        <taxon>Pseudomonadota</taxon>
        <taxon>Alphaproteobacteria</taxon>
        <taxon>Rhodospirillales</taxon>
        <taxon>Kiloniellaceae</taxon>
        <taxon>Kiloniella</taxon>
    </lineage>
</organism>
<keyword evidence="2" id="KW-0227">DNA damage</keyword>
<evidence type="ECO:0000256" key="4">
    <source>
        <dbReference type="ARBA" id="ARBA00022813"/>
    </source>
</evidence>
<keyword evidence="10" id="KW-1185">Reference proteome</keyword>
<reference evidence="9" key="1">
    <citation type="submission" date="2022-12" db="EMBL/GenBank/DDBJ databases">
        <title>Bacterial isolates from different developmental stages of Nematostella vectensis.</title>
        <authorList>
            <person name="Fraune S."/>
        </authorList>
    </citation>
    <scope>NUCLEOTIDE SEQUENCE</scope>
    <source>
        <strain evidence="9">G21630-S1</strain>
    </source>
</reference>
<keyword evidence="5" id="KW-0234">DNA repair</keyword>
<evidence type="ECO:0000313" key="9">
    <source>
        <dbReference type="EMBL" id="MCZ4282083.1"/>
    </source>
</evidence>
<dbReference type="EMBL" id="JAPWGY010000005">
    <property type="protein sequence ID" value="MCZ4282083.1"/>
    <property type="molecule type" value="Genomic_DNA"/>
</dbReference>
<evidence type="ECO:0000259" key="8">
    <source>
        <dbReference type="Pfam" id="PF00717"/>
    </source>
</evidence>
<dbReference type="CDD" id="cd06529">
    <property type="entry name" value="S24_LexA-like"/>
    <property type="match status" value="1"/>
</dbReference>
<keyword evidence="6" id="KW-0742">SOS response</keyword>
<keyword evidence="4 7" id="KW-0068">Autocatalytic cleavage</keyword>
<comment type="caution">
    <text evidence="9">The sequence shown here is derived from an EMBL/GenBank/DDBJ whole genome shotgun (WGS) entry which is preliminary data.</text>
</comment>
<dbReference type="GO" id="GO:0003887">
    <property type="term" value="F:DNA-directed DNA polymerase activity"/>
    <property type="evidence" value="ECO:0007669"/>
    <property type="project" value="UniProtKB-EC"/>
</dbReference>
<dbReference type="RefSeq" id="WP_269424229.1">
    <property type="nucleotide sequence ID" value="NZ_JAPWGY010000005.1"/>
</dbReference>
<evidence type="ECO:0000256" key="6">
    <source>
        <dbReference type="ARBA" id="ARBA00023236"/>
    </source>
</evidence>
<dbReference type="InterPro" id="IPR050077">
    <property type="entry name" value="LexA_repressor"/>
</dbReference>
<accession>A0ABT4LLU2</accession>
<dbReference type="InterPro" id="IPR006197">
    <property type="entry name" value="Peptidase_S24_LexA"/>
</dbReference>
<gene>
    <name evidence="9" type="primary">umuD</name>
    <name evidence="9" type="ORF">O4H49_14940</name>
</gene>
<dbReference type="Pfam" id="PF00717">
    <property type="entry name" value="Peptidase_S24"/>
    <property type="match status" value="1"/>
</dbReference>
<proteinExistence type="inferred from homology"/>
<name>A0ABT4LLU2_9PROT</name>
<keyword evidence="9" id="KW-0808">Transferase</keyword>
<dbReference type="SUPFAM" id="SSF51306">
    <property type="entry name" value="LexA/Signal peptidase"/>
    <property type="match status" value="1"/>
</dbReference>
<evidence type="ECO:0000256" key="3">
    <source>
        <dbReference type="ARBA" id="ARBA00022801"/>
    </source>
</evidence>
<comment type="similarity">
    <text evidence="1 7">Belongs to the peptidase S24 family.</text>
</comment>
<evidence type="ECO:0000256" key="7">
    <source>
        <dbReference type="RuleBase" id="RU003991"/>
    </source>
</evidence>
<dbReference type="PRINTS" id="PR00726">
    <property type="entry name" value="LEXASERPTASE"/>
</dbReference>
<protein>
    <submittedName>
        <fullName evidence="9">Translesion error-prone DNA polymerase V autoproteolytic subunit</fullName>
        <ecNumber evidence="9">2.7.7.7</ecNumber>
    </submittedName>
</protein>
<evidence type="ECO:0000256" key="1">
    <source>
        <dbReference type="ARBA" id="ARBA00007484"/>
    </source>
</evidence>
<dbReference type="PANTHER" id="PTHR33516:SF2">
    <property type="entry name" value="LEXA REPRESSOR-RELATED"/>
    <property type="match status" value="1"/>
</dbReference>
<dbReference type="Proteomes" id="UP001069802">
    <property type="component" value="Unassembled WGS sequence"/>
</dbReference>
<dbReference type="Gene3D" id="2.10.109.10">
    <property type="entry name" value="Umud Fragment, subunit A"/>
    <property type="match status" value="1"/>
</dbReference>
<dbReference type="PANTHER" id="PTHR33516">
    <property type="entry name" value="LEXA REPRESSOR"/>
    <property type="match status" value="1"/>
</dbReference>
<sequence length="137" mass="15278">MFSFISDPKKTRPLFASVSAGFPSPAADHMECALDLNDYLIERPAASFFVRVSGHSMTDAGIYDGDILVVDRSIKPAHKQIVLAVIEGDFTVKYLMEENNCWALVPAHKDYEPIKLTHRTDCQIWGTAVGVIRRLLP</sequence>